<dbReference type="eggNOG" id="COG1813">
    <property type="taxonomic scope" value="Bacteria"/>
</dbReference>
<proteinExistence type="predicted"/>
<dbReference type="AlphaFoldDB" id="B4SGD4"/>
<keyword evidence="3" id="KW-1185">Reference proteome</keyword>
<evidence type="ECO:0000313" key="3">
    <source>
        <dbReference type="Proteomes" id="UP000002724"/>
    </source>
</evidence>
<dbReference type="SMART" id="SM00530">
    <property type="entry name" value="HTH_XRE"/>
    <property type="match status" value="1"/>
</dbReference>
<dbReference type="EMBL" id="CP001110">
    <property type="protein sequence ID" value="ACF44870.1"/>
    <property type="molecule type" value="Genomic_DNA"/>
</dbReference>
<evidence type="ECO:0000259" key="1">
    <source>
        <dbReference type="PROSITE" id="PS50943"/>
    </source>
</evidence>
<sequence length="134" mass="14469">MTSLLRKAAAAVSPTTRRFVERQGAFAVRVTEIMKVSGITQRQLAEKLGKNESYISRIVAGWANPTLKTIVEFEVALGQNVIEIPCQHKSEGSTVIGDDSVWELGEGVKSTSMPALCIGTKIYFINSAGHSMVG</sequence>
<dbReference type="KEGG" id="pph:Ppha_2712"/>
<name>B4SGD4_PELPB</name>
<dbReference type="PROSITE" id="PS50943">
    <property type="entry name" value="HTH_CROC1"/>
    <property type="match status" value="1"/>
</dbReference>
<dbReference type="HOGENOM" id="CLU_1882041_0_0_10"/>
<dbReference type="InterPro" id="IPR001387">
    <property type="entry name" value="Cro/C1-type_HTH"/>
</dbReference>
<accession>B4SGD4</accession>
<feature type="domain" description="HTH cro/C1-type" evidence="1">
    <location>
        <begin position="30"/>
        <end position="84"/>
    </location>
</feature>
<dbReference type="CDD" id="cd00093">
    <property type="entry name" value="HTH_XRE"/>
    <property type="match status" value="1"/>
</dbReference>
<dbReference type="SUPFAM" id="SSF47413">
    <property type="entry name" value="lambda repressor-like DNA-binding domains"/>
    <property type="match status" value="1"/>
</dbReference>
<dbReference type="RefSeq" id="WP_012509342.1">
    <property type="nucleotide sequence ID" value="NC_011060.1"/>
</dbReference>
<organism evidence="2 3">
    <name type="scientific">Pelodictyon phaeoclathratiforme (strain DSM 5477 / BU-1)</name>
    <dbReference type="NCBI Taxonomy" id="324925"/>
    <lineage>
        <taxon>Bacteria</taxon>
        <taxon>Pseudomonadati</taxon>
        <taxon>Chlorobiota</taxon>
        <taxon>Chlorobiia</taxon>
        <taxon>Chlorobiales</taxon>
        <taxon>Chlorobiaceae</taxon>
        <taxon>Chlorobium/Pelodictyon group</taxon>
        <taxon>Pelodictyon</taxon>
    </lineage>
</organism>
<gene>
    <name evidence="2" type="ordered locus">Ppha_2712</name>
</gene>
<reference evidence="2 3" key="1">
    <citation type="submission" date="2008-06" db="EMBL/GenBank/DDBJ databases">
        <title>Complete sequence of Pelodictyon phaeoclathratiforme BU-1.</title>
        <authorList>
            <consortium name="US DOE Joint Genome Institute"/>
            <person name="Lucas S."/>
            <person name="Copeland A."/>
            <person name="Lapidus A."/>
            <person name="Glavina del Rio T."/>
            <person name="Dalin E."/>
            <person name="Tice H."/>
            <person name="Bruce D."/>
            <person name="Goodwin L."/>
            <person name="Pitluck S."/>
            <person name="Schmutz J."/>
            <person name="Larimer F."/>
            <person name="Land M."/>
            <person name="Hauser L."/>
            <person name="Kyrpides N."/>
            <person name="Mikhailova N."/>
            <person name="Liu Z."/>
            <person name="Li T."/>
            <person name="Zhao F."/>
            <person name="Overmann J."/>
            <person name="Bryant D.A."/>
            <person name="Richardson P."/>
        </authorList>
    </citation>
    <scope>NUCLEOTIDE SEQUENCE [LARGE SCALE GENOMIC DNA]</scope>
    <source>
        <strain evidence="3">DSM 5477 / BU-1</strain>
    </source>
</reference>
<dbReference type="STRING" id="324925.Ppha_2712"/>
<dbReference type="GO" id="GO:0003677">
    <property type="term" value="F:DNA binding"/>
    <property type="evidence" value="ECO:0007669"/>
    <property type="project" value="InterPro"/>
</dbReference>
<dbReference type="InterPro" id="IPR010982">
    <property type="entry name" value="Lambda_DNA-bd_dom_sf"/>
</dbReference>
<evidence type="ECO:0000313" key="2">
    <source>
        <dbReference type="EMBL" id="ACF44870.1"/>
    </source>
</evidence>
<dbReference type="Gene3D" id="1.10.260.40">
    <property type="entry name" value="lambda repressor-like DNA-binding domains"/>
    <property type="match status" value="1"/>
</dbReference>
<dbReference type="Pfam" id="PF01381">
    <property type="entry name" value="HTH_3"/>
    <property type="match status" value="1"/>
</dbReference>
<dbReference type="Proteomes" id="UP000002724">
    <property type="component" value="Chromosome"/>
</dbReference>
<protein>
    <submittedName>
        <fullName evidence="2">Transcriptional regulator, XRE family</fullName>
    </submittedName>
</protein>
<dbReference type="OrthoDB" id="770730at2"/>